<name>A0AC35U6V4_9BILA</name>
<protein>
    <submittedName>
        <fullName evidence="2">M-phase phosphoprotein 6</fullName>
    </submittedName>
</protein>
<proteinExistence type="predicted"/>
<evidence type="ECO:0000313" key="1">
    <source>
        <dbReference type="Proteomes" id="UP000095286"/>
    </source>
</evidence>
<evidence type="ECO:0000313" key="2">
    <source>
        <dbReference type="WBParaSite" id="RSKR_0000846750.1"/>
    </source>
</evidence>
<dbReference type="WBParaSite" id="RSKR_0000846750.1">
    <property type="protein sequence ID" value="RSKR_0000846750.1"/>
    <property type="gene ID" value="RSKR_0000846750"/>
</dbReference>
<accession>A0AC35U6V4</accession>
<sequence>MASLRGLKKMNKVKVCKSEGSGESMVDGVFDDEKESSNFRSSFISKVCSCKPTLYEMFKKSSCQSKKIKIDTVYNEYENTLTYKHLDNIRKPKKGSKKQIKELLVELDNLKIKDNVTDFSDDVTDITDEHTFRGPPIMVPLAKRAPKRKLQ</sequence>
<dbReference type="Proteomes" id="UP000095286">
    <property type="component" value="Unplaced"/>
</dbReference>
<organism evidence="1 2">
    <name type="scientific">Rhabditophanes sp. KR3021</name>
    <dbReference type="NCBI Taxonomy" id="114890"/>
    <lineage>
        <taxon>Eukaryota</taxon>
        <taxon>Metazoa</taxon>
        <taxon>Ecdysozoa</taxon>
        <taxon>Nematoda</taxon>
        <taxon>Chromadorea</taxon>
        <taxon>Rhabditida</taxon>
        <taxon>Tylenchina</taxon>
        <taxon>Panagrolaimomorpha</taxon>
        <taxon>Strongyloidoidea</taxon>
        <taxon>Alloionematidae</taxon>
        <taxon>Rhabditophanes</taxon>
    </lineage>
</organism>
<reference evidence="2" key="1">
    <citation type="submission" date="2025-08" db="UniProtKB">
        <authorList>
            <consortium name="WormBaseParasite"/>
        </authorList>
    </citation>
    <scope>IDENTIFICATION</scope>
    <source>
        <strain evidence="2">KR3021</strain>
    </source>
</reference>